<dbReference type="InterPro" id="IPR017871">
    <property type="entry name" value="ABC_transporter-like_CS"/>
</dbReference>
<name>A0AAW4G8W2_GORRU</name>
<dbReference type="GO" id="GO:0005524">
    <property type="term" value="F:ATP binding"/>
    <property type="evidence" value="ECO:0007669"/>
    <property type="project" value="UniProtKB-KW"/>
</dbReference>
<dbReference type="GO" id="GO:0016887">
    <property type="term" value="F:ATP hydrolysis activity"/>
    <property type="evidence" value="ECO:0007669"/>
    <property type="project" value="InterPro"/>
</dbReference>
<dbReference type="Gene3D" id="3.40.50.300">
    <property type="entry name" value="P-loop containing nucleotide triphosphate hydrolases"/>
    <property type="match status" value="2"/>
</dbReference>
<dbReference type="PANTHER" id="PTHR43790">
    <property type="entry name" value="CARBOHYDRATE TRANSPORT ATP-BINDING PROTEIN MG119-RELATED"/>
    <property type="match status" value="1"/>
</dbReference>
<dbReference type="PROSITE" id="PS50893">
    <property type="entry name" value="ABC_TRANSPORTER_2"/>
    <property type="match status" value="2"/>
</dbReference>
<evidence type="ECO:0000313" key="7">
    <source>
        <dbReference type="EMBL" id="MBM7279613.1"/>
    </source>
</evidence>
<evidence type="ECO:0000256" key="5">
    <source>
        <dbReference type="SAM" id="MobiDB-lite"/>
    </source>
</evidence>
<dbReference type="SMART" id="SM00382">
    <property type="entry name" value="AAA"/>
    <property type="match status" value="2"/>
</dbReference>
<dbReference type="InterPro" id="IPR050107">
    <property type="entry name" value="ABC_carbohydrate_import_ATPase"/>
</dbReference>
<accession>A0AAW4G8W2</accession>
<feature type="domain" description="ABC transporter" evidence="6">
    <location>
        <begin position="23"/>
        <end position="264"/>
    </location>
</feature>
<keyword evidence="1" id="KW-0813">Transport</keyword>
<evidence type="ECO:0000256" key="1">
    <source>
        <dbReference type="ARBA" id="ARBA00022448"/>
    </source>
</evidence>
<evidence type="ECO:0000259" key="6">
    <source>
        <dbReference type="PROSITE" id="PS50893"/>
    </source>
</evidence>
<feature type="region of interest" description="Disordered" evidence="5">
    <location>
        <begin position="1"/>
        <end position="21"/>
    </location>
</feature>
<dbReference type="Proteomes" id="UP001195196">
    <property type="component" value="Unassembled WGS sequence"/>
</dbReference>
<dbReference type="InterPro" id="IPR003439">
    <property type="entry name" value="ABC_transporter-like_ATP-bd"/>
</dbReference>
<protein>
    <submittedName>
        <fullName evidence="7">Sugar ABC transporter ATP-binding protein</fullName>
    </submittedName>
</protein>
<feature type="domain" description="ABC transporter" evidence="6">
    <location>
        <begin position="263"/>
        <end position="520"/>
    </location>
</feature>
<dbReference type="Pfam" id="PF00005">
    <property type="entry name" value="ABC_tran"/>
    <property type="match status" value="2"/>
</dbReference>
<dbReference type="InterPro" id="IPR027417">
    <property type="entry name" value="P-loop_NTPase"/>
</dbReference>
<feature type="compositionally biased region" description="Low complexity" evidence="5">
    <location>
        <begin position="1"/>
        <end position="11"/>
    </location>
</feature>
<sequence>MTPESAAATLPGRGGGGTAGPALQIEGLSKQFDGNYALHPLDWEVKRGEVHALCGQNGSGKSTMIKCLAGYYRPDSGRVSLFGRELDLPVRNPAEHGIAVIHQDLGLAPEMTVLENIGVATGYGTRGFGWVRDRQEAKACREIAERLGIDLPLNTLVADLSPAQRALVGLVRAVRALGDGHEGHLFILDEPTASLSHSEAAQVTSMMRSVADLGSSVIFVSHRLSEVLDDCDSVTVLRDGKRVLTRSTAGLTRSDLVADILGRRLTDYYPDPPERSGTTPAQLVLENVSGGVVKDLSVTVEKNEIVGFTGLAGMGHEELPLVLAGKLPRTGGTVIVDGTAVEPDRPRAAIAAGLALVPGNRHRDGVWLDASAAENVTLPSLGSFTRFGVATNWRKERSTAVGLVEESGAVPAQPHWPIRQFSGGNQQKIVLSKWLHLDPTVLLLDEPTQGVDAGASRQLLDRVADLAADGASVLVFSGDHEQLAAICHRVLVLHHGEVVAELPRSELSEQALLEACEQNVEVVA</sequence>
<dbReference type="PANTHER" id="PTHR43790:SF9">
    <property type="entry name" value="GALACTOFURANOSE TRANSPORTER ATP-BINDING PROTEIN YTFR"/>
    <property type="match status" value="1"/>
</dbReference>
<dbReference type="PROSITE" id="PS00211">
    <property type="entry name" value="ABC_TRANSPORTER_1"/>
    <property type="match status" value="1"/>
</dbReference>
<organism evidence="7 8">
    <name type="scientific">Gordonia rubripertincta</name>
    <name type="common">Rhodococcus corallinus</name>
    <dbReference type="NCBI Taxonomy" id="36822"/>
    <lineage>
        <taxon>Bacteria</taxon>
        <taxon>Bacillati</taxon>
        <taxon>Actinomycetota</taxon>
        <taxon>Actinomycetes</taxon>
        <taxon>Mycobacteriales</taxon>
        <taxon>Gordoniaceae</taxon>
        <taxon>Gordonia</taxon>
    </lineage>
</organism>
<dbReference type="InterPro" id="IPR003593">
    <property type="entry name" value="AAA+_ATPase"/>
</dbReference>
<dbReference type="AlphaFoldDB" id="A0AAW4G8W2"/>
<dbReference type="CDD" id="cd03216">
    <property type="entry name" value="ABC_Carb_Monos_I"/>
    <property type="match status" value="1"/>
</dbReference>
<keyword evidence="3" id="KW-0547">Nucleotide-binding</keyword>
<keyword evidence="2" id="KW-0677">Repeat</keyword>
<evidence type="ECO:0000256" key="2">
    <source>
        <dbReference type="ARBA" id="ARBA00022737"/>
    </source>
</evidence>
<comment type="caution">
    <text evidence="7">The sequence shown here is derived from an EMBL/GenBank/DDBJ whole genome shotgun (WGS) entry which is preliminary data.</text>
</comment>
<reference evidence="7" key="1">
    <citation type="submission" date="2021-02" db="EMBL/GenBank/DDBJ databases">
        <title>Taxonomy, biology and ecology of Rhodococcus bacteria occurring in California pistachio and other woody hosts as revealed by genome sequence analyses.</title>
        <authorList>
            <person name="Riely B."/>
            <person name="Gai Y."/>
        </authorList>
    </citation>
    <scope>NUCLEOTIDE SEQUENCE</scope>
    <source>
        <strain evidence="7">BP-295</strain>
    </source>
</reference>
<evidence type="ECO:0000313" key="8">
    <source>
        <dbReference type="Proteomes" id="UP001195196"/>
    </source>
</evidence>
<dbReference type="EMBL" id="JAFFGU010000010">
    <property type="protein sequence ID" value="MBM7279613.1"/>
    <property type="molecule type" value="Genomic_DNA"/>
</dbReference>
<proteinExistence type="predicted"/>
<dbReference type="RefSeq" id="WP_204718576.1">
    <property type="nucleotide sequence ID" value="NZ_JAFFGU010000010.1"/>
</dbReference>
<keyword evidence="4 7" id="KW-0067">ATP-binding</keyword>
<evidence type="ECO:0000256" key="4">
    <source>
        <dbReference type="ARBA" id="ARBA00022840"/>
    </source>
</evidence>
<dbReference type="SUPFAM" id="SSF52540">
    <property type="entry name" value="P-loop containing nucleoside triphosphate hydrolases"/>
    <property type="match status" value="2"/>
</dbReference>
<gene>
    <name evidence="7" type="ORF">JTZ10_17845</name>
</gene>
<dbReference type="CDD" id="cd03215">
    <property type="entry name" value="ABC_Carb_Monos_II"/>
    <property type="match status" value="1"/>
</dbReference>
<evidence type="ECO:0000256" key="3">
    <source>
        <dbReference type="ARBA" id="ARBA00022741"/>
    </source>
</evidence>